<feature type="domain" description="Glycosyl transferase family 1" evidence="1">
    <location>
        <begin position="178"/>
        <end position="331"/>
    </location>
</feature>
<reference evidence="3" key="2">
    <citation type="submission" date="2018-05" db="EMBL/GenBank/DDBJ databases">
        <authorList>
            <person name="Lanie J.A."/>
            <person name="Ng W.-L."/>
            <person name="Kazmierczak K.M."/>
            <person name="Andrzejewski T.M."/>
            <person name="Davidsen T.M."/>
            <person name="Wayne K.J."/>
            <person name="Tettelin H."/>
            <person name="Glass J.I."/>
            <person name="Rusch D."/>
            <person name="Podicherti R."/>
            <person name="Tsui H.-C.T."/>
            <person name="Winkler M.E."/>
        </authorList>
    </citation>
    <scope>NUCLEOTIDE SEQUENCE [LARGE SCALE GENOMIC DNA]</scope>
    <source>
        <strain evidence="3">ZY111</strain>
    </source>
</reference>
<dbReference type="Gene3D" id="3.40.50.2000">
    <property type="entry name" value="Glycogen Phosphorylase B"/>
    <property type="match status" value="2"/>
</dbReference>
<keyword evidence="4" id="KW-1185">Reference proteome</keyword>
<sequence length="358" mass="41029">MRVLQLIDSLETGGAERVAVNLANVLSAEIEKSFLCATRKEGLLKEGLSDNVNYLFLNKQKTIDFKVIKRLSTFVKTNNIDIIHAHSTSFFLATIVKISNKKTSIIWHDHYGNSEFLESRKNGILKFCSKYFSHVFSVNRNLENWAKRKLNARSVSYLPNFASVDKNLSETKLNGVSGKRIVCLANLRPQKDHFTLVEAFKSVNNLYPDWTLHCIGKDFQDEYSKKVKSKVKTLGLSRSVFFYDSKPDIYYVLSQCEIGVLSSKSEGLPIALLEYGLAGLAVIATDVGECKNVIENNVNGFLINSLDYKMLYNTLIKYIDNRKLRNEYSKHYKNYIQEHFSEKSQLEKIIKIYKDIIK</sequence>
<protein>
    <submittedName>
        <fullName evidence="3">Glycosyltransferase</fullName>
    </submittedName>
</protein>
<dbReference type="OrthoDB" id="823685at2"/>
<dbReference type="EMBL" id="QFRI01000002">
    <property type="protein sequence ID" value="PWH82790.1"/>
    <property type="molecule type" value="Genomic_DNA"/>
</dbReference>
<organism evidence="3 4">
    <name type="scientific">Algibacter marinivivus</name>
    <dbReference type="NCBI Taxonomy" id="2100723"/>
    <lineage>
        <taxon>Bacteria</taxon>
        <taxon>Pseudomonadati</taxon>
        <taxon>Bacteroidota</taxon>
        <taxon>Flavobacteriia</taxon>
        <taxon>Flavobacteriales</taxon>
        <taxon>Flavobacteriaceae</taxon>
        <taxon>Algibacter</taxon>
    </lineage>
</organism>
<dbReference type="InterPro" id="IPR028098">
    <property type="entry name" value="Glyco_trans_4-like_N"/>
</dbReference>
<dbReference type="AlphaFoldDB" id="A0A2U2X4U3"/>
<evidence type="ECO:0000259" key="2">
    <source>
        <dbReference type="Pfam" id="PF13439"/>
    </source>
</evidence>
<dbReference type="PANTHER" id="PTHR12526">
    <property type="entry name" value="GLYCOSYLTRANSFERASE"/>
    <property type="match status" value="1"/>
</dbReference>
<gene>
    <name evidence="3" type="ORF">DIS18_11210</name>
</gene>
<dbReference type="Pfam" id="PF13439">
    <property type="entry name" value="Glyco_transf_4"/>
    <property type="match status" value="1"/>
</dbReference>
<keyword evidence="3" id="KW-0808">Transferase</keyword>
<reference evidence="3" key="1">
    <citation type="submission" date="2018-05" db="EMBL/GenBank/DDBJ databases">
        <title>Algibacter marinivivus sp. nov., isolated from sample around a algae.</title>
        <authorList>
            <person name="Zhong X."/>
        </authorList>
    </citation>
    <scope>NUCLEOTIDE SEQUENCE [LARGE SCALE GENOMIC DNA]</scope>
    <source>
        <strain evidence="3">ZY111</strain>
    </source>
</reference>
<evidence type="ECO:0000313" key="3">
    <source>
        <dbReference type="EMBL" id="PWH82790.1"/>
    </source>
</evidence>
<dbReference type="PANTHER" id="PTHR12526:SF630">
    <property type="entry name" value="GLYCOSYLTRANSFERASE"/>
    <property type="match status" value="1"/>
</dbReference>
<dbReference type="InterPro" id="IPR001296">
    <property type="entry name" value="Glyco_trans_1"/>
</dbReference>
<dbReference type="RefSeq" id="WP_109353145.1">
    <property type="nucleotide sequence ID" value="NZ_QFRI01000002.1"/>
</dbReference>
<dbReference type="Proteomes" id="UP000245375">
    <property type="component" value="Unassembled WGS sequence"/>
</dbReference>
<name>A0A2U2X4U3_9FLAO</name>
<dbReference type="SUPFAM" id="SSF53756">
    <property type="entry name" value="UDP-Glycosyltransferase/glycogen phosphorylase"/>
    <property type="match status" value="1"/>
</dbReference>
<dbReference type="Pfam" id="PF00534">
    <property type="entry name" value="Glycos_transf_1"/>
    <property type="match status" value="1"/>
</dbReference>
<evidence type="ECO:0000259" key="1">
    <source>
        <dbReference type="Pfam" id="PF00534"/>
    </source>
</evidence>
<comment type="caution">
    <text evidence="3">The sequence shown here is derived from an EMBL/GenBank/DDBJ whole genome shotgun (WGS) entry which is preliminary data.</text>
</comment>
<accession>A0A2U2X4U3</accession>
<dbReference type="CDD" id="cd03811">
    <property type="entry name" value="GT4_GT28_WabH-like"/>
    <property type="match status" value="1"/>
</dbReference>
<proteinExistence type="predicted"/>
<evidence type="ECO:0000313" key="4">
    <source>
        <dbReference type="Proteomes" id="UP000245375"/>
    </source>
</evidence>
<feature type="domain" description="Glycosyltransferase subfamily 4-like N-terminal" evidence="2">
    <location>
        <begin position="13"/>
        <end position="163"/>
    </location>
</feature>
<dbReference type="GO" id="GO:0016757">
    <property type="term" value="F:glycosyltransferase activity"/>
    <property type="evidence" value="ECO:0007669"/>
    <property type="project" value="InterPro"/>
</dbReference>